<dbReference type="InterPro" id="IPR036388">
    <property type="entry name" value="WH-like_DNA-bd_sf"/>
</dbReference>
<feature type="domain" description="Response regulatory" evidence="8">
    <location>
        <begin position="8"/>
        <end position="121"/>
    </location>
</feature>
<keyword evidence="11" id="KW-1185">Reference proteome</keyword>
<evidence type="ECO:0000256" key="2">
    <source>
        <dbReference type="ARBA" id="ARBA00023012"/>
    </source>
</evidence>
<keyword evidence="1 6" id="KW-0597">Phosphoprotein</keyword>
<dbReference type="GO" id="GO:0000156">
    <property type="term" value="F:phosphorelay response regulator activity"/>
    <property type="evidence" value="ECO:0007669"/>
    <property type="project" value="TreeGrafter"/>
</dbReference>
<dbReference type="RefSeq" id="WP_089270714.1">
    <property type="nucleotide sequence ID" value="NZ_FZNN01000009.1"/>
</dbReference>
<evidence type="ECO:0000256" key="3">
    <source>
        <dbReference type="ARBA" id="ARBA00023015"/>
    </source>
</evidence>
<keyword evidence="4 7" id="KW-0238">DNA-binding</keyword>
<dbReference type="CDD" id="cd00383">
    <property type="entry name" value="trans_reg_C"/>
    <property type="match status" value="1"/>
</dbReference>
<evidence type="ECO:0000259" key="8">
    <source>
        <dbReference type="PROSITE" id="PS50110"/>
    </source>
</evidence>
<evidence type="ECO:0000256" key="5">
    <source>
        <dbReference type="ARBA" id="ARBA00023163"/>
    </source>
</evidence>
<dbReference type="InterPro" id="IPR011006">
    <property type="entry name" value="CheY-like_superfamily"/>
</dbReference>
<evidence type="ECO:0000313" key="10">
    <source>
        <dbReference type="EMBL" id="SNR54675.1"/>
    </source>
</evidence>
<keyword evidence="3" id="KW-0805">Transcription regulation</keyword>
<feature type="modified residue" description="4-aspartylphosphate" evidence="6">
    <location>
        <position position="57"/>
    </location>
</feature>
<dbReference type="EMBL" id="FZNN01000009">
    <property type="protein sequence ID" value="SNR54675.1"/>
    <property type="molecule type" value="Genomic_DNA"/>
</dbReference>
<feature type="DNA-binding region" description="OmpR/PhoB-type" evidence="7">
    <location>
        <begin position="133"/>
        <end position="233"/>
    </location>
</feature>
<dbReference type="CDD" id="cd17574">
    <property type="entry name" value="REC_OmpR"/>
    <property type="match status" value="1"/>
</dbReference>
<evidence type="ECO:0000313" key="11">
    <source>
        <dbReference type="Proteomes" id="UP000198417"/>
    </source>
</evidence>
<proteinExistence type="predicted"/>
<evidence type="ECO:0000256" key="7">
    <source>
        <dbReference type="PROSITE-ProRule" id="PRU01091"/>
    </source>
</evidence>
<dbReference type="GO" id="GO:0000976">
    <property type="term" value="F:transcription cis-regulatory region binding"/>
    <property type="evidence" value="ECO:0007669"/>
    <property type="project" value="TreeGrafter"/>
</dbReference>
<keyword evidence="2" id="KW-0902">Two-component regulatory system</keyword>
<dbReference type="GO" id="GO:0005829">
    <property type="term" value="C:cytosol"/>
    <property type="evidence" value="ECO:0007669"/>
    <property type="project" value="TreeGrafter"/>
</dbReference>
<evidence type="ECO:0000259" key="9">
    <source>
        <dbReference type="PROSITE" id="PS51755"/>
    </source>
</evidence>
<dbReference type="SUPFAM" id="SSF52172">
    <property type="entry name" value="CheY-like"/>
    <property type="match status" value="1"/>
</dbReference>
<protein>
    <submittedName>
        <fullName evidence="10">Two-component system, OmpR family, response regulator</fullName>
    </submittedName>
</protein>
<gene>
    <name evidence="10" type="ORF">SAMN06265370_109134</name>
</gene>
<dbReference type="Pfam" id="PF00486">
    <property type="entry name" value="Trans_reg_C"/>
    <property type="match status" value="1"/>
</dbReference>
<name>A0A238X6I9_9RHOB</name>
<dbReference type="OrthoDB" id="9802426at2"/>
<reference evidence="10 11" key="1">
    <citation type="submission" date="2017-06" db="EMBL/GenBank/DDBJ databases">
        <authorList>
            <person name="Kim H.J."/>
            <person name="Triplett B.A."/>
        </authorList>
    </citation>
    <scope>NUCLEOTIDE SEQUENCE [LARGE SCALE GENOMIC DNA]</scope>
    <source>
        <strain evidence="10 11">DSM 29052</strain>
    </source>
</reference>
<feature type="domain" description="OmpR/PhoB-type" evidence="9">
    <location>
        <begin position="133"/>
        <end position="233"/>
    </location>
</feature>
<dbReference type="Proteomes" id="UP000198417">
    <property type="component" value="Unassembled WGS sequence"/>
</dbReference>
<dbReference type="InterPro" id="IPR001867">
    <property type="entry name" value="OmpR/PhoB-type_DNA-bd"/>
</dbReference>
<evidence type="ECO:0000256" key="1">
    <source>
        <dbReference type="ARBA" id="ARBA00022553"/>
    </source>
</evidence>
<dbReference type="InterPro" id="IPR001789">
    <property type="entry name" value="Sig_transdc_resp-reg_receiver"/>
</dbReference>
<dbReference type="PROSITE" id="PS50110">
    <property type="entry name" value="RESPONSE_REGULATORY"/>
    <property type="match status" value="1"/>
</dbReference>
<evidence type="ECO:0000256" key="6">
    <source>
        <dbReference type="PROSITE-ProRule" id="PRU00169"/>
    </source>
</evidence>
<dbReference type="Pfam" id="PF00072">
    <property type="entry name" value="Response_reg"/>
    <property type="match status" value="1"/>
</dbReference>
<dbReference type="InterPro" id="IPR039420">
    <property type="entry name" value="WalR-like"/>
</dbReference>
<dbReference type="Gene3D" id="6.10.250.690">
    <property type="match status" value="1"/>
</dbReference>
<accession>A0A238X6I9</accession>
<organism evidence="10 11">
    <name type="scientific">Puniceibacterium sediminis</name>
    <dbReference type="NCBI Taxonomy" id="1608407"/>
    <lineage>
        <taxon>Bacteria</taxon>
        <taxon>Pseudomonadati</taxon>
        <taxon>Pseudomonadota</taxon>
        <taxon>Alphaproteobacteria</taxon>
        <taxon>Rhodobacterales</taxon>
        <taxon>Paracoccaceae</taxon>
        <taxon>Puniceibacterium</taxon>
    </lineage>
</organism>
<dbReference type="InterPro" id="IPR016032">
    <property type="entry name" value="Sig_transdc_resp-reg_C-effctor"/>
</dbReference>
<dbReference type="Gene3D" id="3.40.50.2300">
    <property type="match status" value="1"/>
</dbReference>
<dbReference type="GO" id="GO:0006355">
    <property type="term" value="P:regulation of DNA-templated transcription"/>
    <property type="evidence" value="ECO:0007669"/>
    <property type="project" value="InterPro"/>
</dbReference>
<dbReference type="GO" id="GO:0032993">
    <property type="term" value="C:protein-DNA complex"/>
    <property type="evidence" value="ECO:0007669"/>
    <property type="project" value="TreeGrafter"/>
</dbReference>
<sequence length="239" mass="26986">MNELSSPQIMIVDDARDIRDPLAQYLKKNGLRVRVAENAKLARKMLSDWAIHLVVLDIMMPGEDGLSLCRYLVENRTAPVIFLTACTNESQVIAGLELGADDYITKPFNPPELLARIRAVLRRVPQQKYETACARRRFEQFSHNFSAQCVYCDDGAEIMLTTGENKLLSVLLDHPNEVVSRTKLLDAIRGREAAAYDRAVDNLVSRLRRKLGDDSKPHQIILTNWGGGYRIATSVEYLN</sequence>
<dbReference type="SMART" id="SM00448">
    <property type="entry name" value="REC"/>
    <property type="match status" value="1"/>
</dbReference>
<dbReference type="AlphaFoldDB" id="A0A238X6I9"/>
<dbReference type="Gene3D" id="1.10.10.10">
    <property type="entry name" value="Winged helix-like DNA-binding domain superfamily/Winged helix DNA-binding domain"/>
    <property type="match status" value="1"/>
</dbReference>
<dbReference type="SUPFAM" id="SSF46894">
    <property type="entry name" value="C-terminal effector domain of the bipartite response regulators"/>
    <property type="match status" value="1"/>
</dbReference>
<dbReference type="PROSITE" id="PS51755">
    <property type="entry name" value="OMPR_PHOB"/>
    <property type="match status" value="1"/>
</dbReference>
<dbReference type="SMART" id="SM00862">
    <property type="entry name" value="Trans_reg_C"/>
    <property type="match status" value="1"/>
</dbReference>
<dbReference type="PANTHER" id="PTHR48111">
    <property type="entry name" value="REGULATOR OF RPOS"/>
    <property type="match status" value="1"/>
</dbReference>
<dbReference type="PANTHER" id="PTHR48111:SF4">
    <property type="entry name" value="DNA-BINDING DUAL TRANSCRIPTIONAL REGULATOR OMPR"/>
    <property type="match status" value="1"/>
</dbReference>
<evidence type="ECO:0000256" key="4">
    <source>
        <dbReference type="ARBA" id="ARBA00023125"/>
    </source>
</evidence>
<keyword evidence="5" id="KW-0804">Transcription</keyword>